<sequence length="171" mass="18893">MHRAGVKPPSPPPPSHSPPSLTEAAFGGKEPGSWATRYATFETLLCASRSDRQPRSEKTERHPQSADARTQRHRLTWVDCLLRRVSTERVALDLLQKMQTLPNSPADVASAVTLVKPSFGSLQGIDYNPLCSEPCALFVSAVTMTVAVLLVTMRRNEEEDGEYRINPLLIL</sequence>
<feature type="compositionally biased region" description="Basic and acidic residues" evidence="1">
    <location>
        <begin position="49"/>
        <end position="64"/>
    </location>
</feature>
<reference evidence="2" key="1">
    <citation type="journal article" date="2023" name="Science">
        <title>Genome structures resolve the early diversification of teleost fishes.</title>
        <authorList>
            <person name="Parey E."/>
            <person name="Louis A."/>
            <person name="Montfort J."/>
            <person name="Bouchez O."/>
            <person name="Roques C."/>
            <person name="Iampietro C."/>
            <person name="Lluch J."/>
            <person name="Castinel A."/>
            <person name="Donnadieu C."/>
            <person name="Desvignes T."/>
            <person name="Floi Bucao C."/>
            <person name="Jouanno E."/>
            <person name="Wen M."/>
            <person name="Mejri S."/>
            <person name="Dirks R."/>
            <person name="Jansen H."/>
            <person name="Henkel C."/>
            <person name="Chen W.J."/>
            <person name="Zahm M."/>
            <person name="Cabau C."/>
            <person name="Klopp C."/>
            <person name="Thompson A.W."/>
            <person name="Robinson-Rechavi M."/>
            <person name="Braasch I."/>
            <person name="Lecointre G."/>
            <person name="Bobe J."/>
            <person name="Postlethwait J.H."/>
            <person name="Berthelot C."/>
            <person name="Roest Crollius H."/>
            <person name="Guiguen Y."/>
        </authorList>
    </citation>
    <scope>NUCLEOTIDE SEQUENCE</scope>
    <source>
        <strain evidence="2">NC1722</strain>
    </source>
</reference>
<evidence type="ECO:0000313" key="2">
    <source>
        <dbReference type="EMBL" id="KAJ8397708.1"/>
    </source>
</evidence>
<feature type="compositionally biased region" description="Pro residues" evidence="1">
    <location>
        <begin position="8"/>
        <end position="17"/>
    </location>
</feature>
<feature type="region of interest" description="Disordered" evidence="1">
    <location>
        <begin position="1"/>
        <end position="29"/>
    </location>
</feature>
<protein>
    <submittedName>
        <fullName evidence="2">Uncharacterized protein</fullName>
    </submittedName>
</protein>
<dbReference type="Proteomes" id="UP001221898">
    <property type="component" value="Unassembled WGS sequence"/>
</dbReference>
<comment type="caution">
    <text evidence="2">The sequence shown here is derived from an EMBL/GenBank/DDBJ whole genome shotgun (WGS) entry which is preliminary data.</text>
</comment>
<accession>A0AAD7WI61</accession>
<dbReference type="AlphaFoldDB" id="A0AAD7WI61"/>
<keyword evidence="3" id="KW-1185">Reference proteome</keyword>
<name>A0AAD7WI61_9TELE</name>
<dbReference type="EMBL" id="JAINUG010000095">
    <property type="protein sequence ID" value="KAJ8397708.1"/>
    <property type="molecule type" value="Genomic_DNA"/>
</dbReference>
<gene>
    <name evidence="2" type="ORF">AAFF_G00433970</name>
</gene>
<evidence type="ECO:0000313" key="3">
    <source>
        <dbReference type="Proteomes" id="UP001221898"/>
    </source>
</evidence>
<feature type="region of interest" description="Disordered" evidence="1">
    <location>
        <begin position="49"/>
        <end position="69"/>
    </location>
</feature>
<organism evidence="2 3">
    <name type="scientific">Aldrovandia affinis</name>
    <dbReference type="NCBI Taxonomy" id="143900"/>
    <lineage>
        <taxon>Eukaryota</taxon>
        <taxon>Metazoa</taxon>
        <taxon>Chordata</taxon>
        <taxon>Craniata</taxon>
        <taxon>Vertebrata</taxon>
        <taxon>Euteleostomi</taxon>
        <taxon>Actinopterygii</taxon>
        <taxon>Neopterygii</taxon>
        <taxon>Teleostei</taxon>
        <taxon>Notacanthiformes</taxon>
        <taxon>Halosauridae</taxon>
        <taxon>Aldrovandia</taxon>
    </lineage>
</organism>
<evidence type="ECO:0000256" key="1">
    <source>
        <dbReference type="SAM" id="MobiDB-lite"/>
    </source>
</evidence>
<proteinExistence type="predicted"/>